<evidence type="ECO:0000256" key="1">
    <source>
        <dbReference type="SAM" id="MobiDB-lite"/>
    </source>
</evidence>
<dbReference type="EMBL" id="BLXT01004214">
    <property type="protein sequence ID" value="GFO11022.1"/>
    <property type="molecule type" value="Genomic_DNA"/>
</dbReference>
<protein>
    <submittedName>
        <fullName evidence="2">Uncharacterized protein</fullName>
    </submittedName>
</protein>
<feature type="region of interest" description="Disordered" evidence="1">
    <location>
        <begin position="51"/>
        <end position="82"/>
    </location>
</feature>
<dbReference type="AlphaFoldDB" id="A0AAV4AVJ1"/>
<name>A0AAV4AVJ1_9GAST</name>
<sequence length="207" mass="23432">MQQHRPTALDERNVGRPRQISGSLNQAQMVDSQLPSCEWRFEVLFTRTFTNSTSDKSSRQNDKTASRRQATDGILAPSAGHKMSSWQNTARYEISRINWLYIKECKKRKTTTKPPRATGRIRQVEKPLKDQKRNVRSAAAASCTSRLHCISHPPNTAPSLMKFGFSILTNHDNHGRRRTPGVSTNHLVINIDLGFMTAKSDASWKSL</sequence>
<accession>A0AAV4AVJ1</accession>
<keyword evidence="3" id="KW-1185">Reference proteome</keyword>
<reference evidence="2 3" key="1">
    <citation type="journal article" date="2021" name="Elife">
        <title>Chloroplast acquisition without the gene transfer in kleptoplastic sea slugs, Plakobranchus ocellatus.</title>
        <authorList>
            <person name="Maeda T."/>
            <person name="Takahashi S."/>
            <person name="Yoshida T."/>
            <person name="Shimamura S."/>
            <person name="Takaki Y."/>
            <person name="Nagai Y."/>
            <person name="Toyoda A."/>
            <person name="Suzuki Y."/>
            <person name="Arimoto A."/>
            <person name="Ishii H."/>
            <person name="Satoh N."/>
            <person name="Nishiyama T."/>
            <person name="Hasebe M."/>
            <person name="Maruyama T."/>
            <person name="Minagawa J."/>
            <person name="Obokata J."/>
            <person name="Shigenobu S."/>
        </authorList>
    </citation>
    <scope>NUCLEOTIDE SEQUENCE [LARGE SCALE GENOMIC DNA]</scope>
</reference>
<evidence type="ECO:0000313" key="2">
    <source>
        <dbReference type="EMBL" id="GFO11022.1"/>
    </source>
</evidence>
<evidence type="ECO:0000313" key="3">
    <source>
        <dbReference type="Proteomes" id="UP000735302"/>
    </source>
</evidence>
<feature type="compositionally biased region" description="Basic and acidic residues" evidence="1">
    <location>
        <begin position="56"/>
        <end position="65"/>
    </location>
</feature>
<comment type="caution">
    <text evidence="2">The sequence shown here is derived from an EMBL/GenBank/DDBJ whole genome shotgun (WGS) entry which is preliminary data.</text>
</comment>
<gene>
    <name evidence="2" type="ORF">PoB_003752700</name>
</gene>
<dbReference type="Proteomes" id="UP000735302">
    <property type="component" value="Unassembled WGS sequence"/>
</dbReference>
<proteinExistence type="predicted"/>
<organism evidence="2 3">
    <name type="scientific">Plakobranchus ocellatus</name>
    <dbReference type="NCBI Taxonomy" id="259542"/>
    <lineage>
        <taxon>Eukaryota</taxon>
        <taxon>Metazoa</taxon>
        <taxon>Spiralia</taxon>
        <taxon>Lophotrochozoa</taxon>
        <taxon>Mollusca</taxon>
        <taxon>Gastropoda</taxon>
        <taxon>Heterobranchia</taxon>
        <taxon>Euthyneura</taxon>
        <taxon>Panpulmonata</taxon>
        <taxon>Sacoglossa</taxon>
        <taxon>Placobranchoidea</taxon>
        <taxon>Plakobranchidae</taxon>
        <taxon>Plakobranchus</taxon>
    </lineage>
</organism>
<feature type="region of interest" description="Disordered" evidence="1">
    <location>
        <begin position="1"/>
        <end position="20"/>
    </location>
</feature>